<name>A0A0J6D2G5_9BACL</name>
<dbReference type="GeneID" id="301327077"/>
<dbReference type="PANTHER" id="PTHR34290">
    <property type="entry name" value="SI:CH73-390P7.2"/>
    <property type="match status" value="1"/>
</dbReference>
<keyword evidence="2" id="KW-1185">Reference proteome</keyword>
<gene>
    <name evidence="1" type="ORF">AB986_10100</name>
</gene>
<dbReference type="PANTHER" id="PTHR34290:SF2">
    <property type="entry name" value="OS04G0668800 PROTEIN"/>
    <property type="match status" value="1"/>
</dbReference>
<dbReference type="OrthoDB" id="9785438at2"/>
<reference evidence="1" key="1">
    <citation type="submission" date="2015-06" db="EMBL/GenBank/DDBJ databases">
        <authorList>
            <person name="Liu B."/>
            <person name="Wang J."/>
            <person name="Zhu Y."/>
            <person name="Liu G."/>
            <person name="Chen Q."/>
            <person name="Zheng C."/>
            <person name="Che J."/>
            <person name="Ge C."/>
            <person name="Shi H."/>
            <person name="Pan Z."/>
            <person name="Liu X."/>
        </authorList>
    </citation>
    <scope>NUCLEOTIDE SEQUENCE [LARGE SCALE GENOMIC DNA]</scope>
    <source>
        <strain evidence="1">DSM 16346</strain>
    </source>
</reference>
<dbReference type="PROSITE" id="PS00195">
    <property type="entry name" value="GLUTAREDOXIN_1"/>
    <property type="match status" value="1"/>
</dbReference>
<dbReference type="Proteomes" id="UP000035996">
    <property type="component" value="Unassembled WGS sequence"/>
</dbReference>
<comment type="caution">
    <text evidence="1">The sequence shown here is derived from an EMBL/GenBank/DDBJ whole genome shotgun (WGS) entry which is preliminary data.</text>
</comment>
<dbReference type="InterPro" id="IPR007263">
    <property type="entry name" value="DCC1-like"/>
</dbReference>
<sequence length="125" mass="15316">MKHLVFYDAECPFCFYVKKSLRKLDWLNKIDWVSVQEVEKNPDDYPYMQFRHKRMYDEIHMLTESGNLHAGFYSVRRLLMALPLTIPLSILLYLPFIDKLGSPFYIWFSKNRYDWFGRYPEPRFE</sequence>
<dbReference type="STRING" id="157733.AB986_10100"/>
<dbReference type="EMBL" id="LELK01000001">
    <property type="protein sequence ID" value="KMM39520.1"/>
    <property type="molecule type" value="Genomic_DNA"/>
</dbReference>
<dbReference type="GO" id="GO:0015035">
    <property type="term" value="F:protein-disulfide reductase activity"/>
    <property type="evidence" value="ECO:0007669"/>
    <property type="project" value="InterPro"/>
</dbReference>
<evidence type="ECO:0000313" key="2">
    <source>
        <dbReference type="Proteomes" id="UP000035996"/>
    </source>
</evidence>
<protein>
    <submittedName>
        <fullName evidence="1">Uncharacterized protein</fullName>
    </submittedName>
</protein>
<organism evidence="1 2">
    <name type="scientific">Guptibacillus hwajinpoensis</name>
    <dbReference type="NCBI Taxonomy" id="208199"/>
    <lineage>
        <taxon>Bacteria</taxon>
        <taxon>Bacillati</taxon>
        <taxon>Bacillota</taxon>
        <taxon>Bacilli</taxon>
        <taxon>Bacillales</taxon>
        <taxon>Guptibacillaceae</taxon>
        <taxon>Guptibacillus</taxon>
    </lineage>
</organism>
<dbReference type="RefSeq" id="WP_048310691.1">
    <property type="nucleotide sequence ID" value="NZ_CP119526.1"/>
</dbReference>
<dbReference type="InterPro" id="IPR011767">
    <property type="entry name" value="GLR_AS"/>
</dbReference>
<accession>A0A0J6D2G5</accession>
<dbReference type="InterPro" id="IPR044691">
    <property type="entry name" value="DCC1_Trx"/>
</dbReference>
<evidence type="ECO:0000313" key="1">
    <source>
        <dbReference type="EMBL" id="KMM39520.1"/>
    </source>
</evidence>
<proteinExistence type="predicted"/>
<dbReference type="AlphaFoldDB" id="A0A0J6D2G5"/>
<dbReference type="Pfam" id="PF04134">
    <property type="entry name" value="DCC1-like"/>
    <property type="match status" value="1"/>
</dbReference>